<accession>A0A7K1LHS1</accession>
<keyword evidence="2" id="KW-1133">Transmembrane helix</keyword>
<dbReference type="RefSeq" id="WP_129315492.1">
    <property type="nucleotide sequence ID" value="NZ_NOIQ01000008.1"/>
</dbReference>
<dbReference type="Proteomes" id="UP000462152">
    <property type="component" value="Unassembled WGS sequence"/>
</dbReference>
<keyword evidence="4" id="KW-1185">Reference proteome</keyword>
<sequence length="227" mass="26100">MRQFAVDKCGRDKLWDSNHHGGATPNQSRLLPPTLFARLIPGITVLLATFFVFLFSELVFVIPDVPPRHVTEFFVPTVQLILGHVFLPRLGKEQVREKPNDPAKYPEDHEGKSSAEERGKDRTYDRRCQQCVYGDCCTMRQRLSLPVLHGPVQEHLQATTEHTNEQRQEYEGANPVRVIEQDQVEYQADDEDWDADEHTDHGRPRESVSESWWVELLVSHGGYLGSR</sequence>
<evidence type="ECO:0000256" key="1">
    <source>
        <dbReference type="SAM" id="MobiDB-lite"/>
    </source>
</evidence>
<proteinExistence type="predicted"/>
<dbReference type="EMBL" id="WOGT01000002">
    <property type="protein sequence ID" value="MUN54735.1"/>
    <property type="molecule type" value="Genomic_DNA"/>
</dbReference>
<gene>
    <name evidence="3" type="ORF">GMA10_05845</name>
</gene>
<name>A0A7K1LHS1_9MICC</name>
<protein>
    <submittedName>
        <fullName evidence="3">Uncharacterized protein</fullName>
    </submittedName>
</protein>
<keyword evidence="2" id="KW-0812">Transmembrane</keyword>
<evidence type="ECO:0000313" key="4">
    <source>
        <dbReference type="Proteomes" id="UP000462152"/>
    </source>
</evidence>
<feature type="transmembrane region" description="Helical" evidence="2">
    <location>
        <begin position="39"/>
        <end position="61"/>
    </location>
</feature>
<comment type="caution">
    <text evidence="3">The sequence shown here is derived from an EMBL/GenBank/DDBJ whole genome shotgun (WGS) entry which is preliminary data.</text>
</comment>
<dbReference type="AlphaFoldDB" id="A0A7K1LHS1"/>
<evidence type="ECO:0000256" key="2">
    <source>
        <dbReference type="SAM" id="Phobius"/>
    </source>
</evidence>
<organism evidence="3 4">
    <name type="scientific">Rothia koreensis</name>
    <dbReference type="NCBI Taxonomy" id="592378"/>
    <lineage>
        <taxon>Bacteria</taxon>
        <taxon>Bacillati</taxon>
        <taxon>Actinomycetota</taxon>
        <taxon>Actinomycetes</taxon>
        <taxon>Micrococcales</taxon>
        <taxon>Micrococcaceae</taxon>
        <taxon>Rothia</taxon>
    </lineage>
</organism>
<evidence type="ECO:0000313" key="3">
    <source>
        <dbReference type="EMBL" id="MUN54735.1"/>
    </source>
</evidence>
<keyword evidence="2" id="KW-0472">Membrane</keyword>
<feature type="region of interest" description="Disordered" evidence="1">
    <location>
        <begin position="96"/>
        <end position="121"/>
    </location>
</feature>
<reference evidence="3 4" key="1">
    <citation type="submission" date="2019-12" db="EMBL/GenBank/DDBJ databases">
        <authorList>
            <person name="Li J."/>
            <person name="Shi Y."/>
            <person name="Xu G."/>
            <person name="Xiao D."/>
            <person name="Ran X."/>
        </authorList>
    </citation>
    <scope>NUCLEOTIDE SEQUENCE [LARGE SCALE GENOMIC DNA]</scope>
    <source>
        <strain evidence="3 4">JCM 15915</strain>
    </source>
</reference>